<reference evidence="11" key="1">
    <citation type="journal article" date="2017" name="Genome Biol. Evol.">
        <title>Comparative Genomic Analysis Identifies a Campylobacter Clade Deficient in Selenium Metabolism.</title>
        <authorList>
            <person name="Miller W.G."/>
            <person name="Yee E."/>
            <person name="Lopes B.S."/>
            <person name="Chapman M.H."/>
            <person name="Huynh S."/>
            <person name="Bono J.L."/>
            <person name="Parker C.T."/>
            <person name="Strachan N.J.C."/>
            <person name="Forbes K.J."/>
        </authorList>
    </citation>
    <scope>NUCLEOTIDE SEQUENCE [LARGE SCALE GENOMIC DNA]</scope>
    <source>
        <strain evidence="11">RM6137</strain>
    </source>
</reference>
<accession>A0A1X9SXA8</accession>
<dbReference type="SUPFAM" id="SSF53335">
    <property type="entry name" value="S-adenosyl-L-methionine-dependent methyltransferases"/>
    <property type="match status" value="1"/>
</dbReference>
<comment type="similarity">
    <text evidence="7 8">Belongs to the class I-like SAM-binding methyltransferase superfamily. C5-methyltransferase family.</text>
</comment>
<dbReference type="NCBIfam" id="TIGR00675">
    <property type="entry name" value="dcm"/>
    <property type="match status" value="1"/>
</dbReference>
<proteinExistence type="inferred from homology"/>
<feature type="active site" evidence="7">
    <location>
        <position position="81"/>
    </location>
</feature>
<reference evidence="10 12" key="3">
    <citation type="submission" date="2024-01" db="EMBL/GenBank/DDBJ databases">
        <title>Campylobacter porcellus sp. nov.</title>
        <authorList>
            <person name="Papic B."/>
            <person name="Gruntar I."/>
        </authorList>
    </citation>
    <scope>NUCLEOTIDE SEQUENCE [LARGE SCALE GENOMIC DNA]</scope>
    <source>
        <strain evidence="10 12">CX2-4855-23</strain>
    </source>
</reference>
<name>A0A1X9SXA8_9BACT</name>
<sequence length="358" mass="40751">MALNGLSLFSSAGIAEMNLANCNIKMKLANELLPIRAKTHEFWHPNSKMICGDITQSEIKNEIIKEAKKAKIDFILATPPCQGVSLIGKNKSNADMLKDKRNFLIFEAFDIIDSIKPKVVVIENVARFLDMLFPYDNDFKNIEFIIRSRYSLRYNIDVKVYNCADYGIPQNRLRAIIVMTNKDYTYNIPKKNSRFVSVREAIGHLPSLESGEHSKIKNHNARKHIESHILAMRHTPTGHSAFENEIYFPKTKDGKRAKGYMASYKRIEWDKPAPTITMRNDCLSSQSNVHPGRLQSDGTYSDARVLTLREIFILSSINPDLDIPKFASDIQIRHMVGEGVPPLLIEKICKNINRVSAK</sequence>
<comment type="catalytic activity">
    <reaction evidence="6">
        <text>a 2'-deoxycytidine in DNA + S-adenosyl-L-methionine = a 5-methyl-2'-deoxycytidine in DNA + S-adenosyl-L-homocysteine + H(+)</text>
        <dbReference type="Rhea" id="RHEA:13681"/>
        <dbReference type="Rhea" id="RHEA-COMP:11369"/>
        <dbReference type="Rhea" id="RHEA-COMP:11370"/>
        <dbReference type="ChEBI" id="CHEBI:15378"/>
        <dbReference type="ChEBI" id="CHEBI:57856"/>
        <dbReference type="ChEBI" id="CHEBI:59789"/>
        <dbReference type="ChEBI" id="CHEBI:85452"/>
        <dbReference type="ChEBI" id="CHEBI:85454"/>
        <dbReference type="EC" id="2.1.1.37"/>
    </reaction>
</comment>
<evidence type="ECO:0000313" key="12">
    <source>
        <dbReference type="Proteomes" id="UP001331664"/>
    </source>
</evidence>
<dbReference type="InterPro" id="IPR001525">
    <property type="entry name" value="C5_MeTfrase"/>
</dbReference>
<dbReference type="Proteomes" id="UP000194260">
    <property type="component" value="Chromosome"/>
</dbReference>
<dbReference type="PANTHER" id="PTHR10629:SF52">
    <property type="entry name" value="DNA (CYTOSINE-5)-METHYLTRANSFERASE 1"/>
    <property type="match status" value="1"/>
</dbReference>
<organism evidence="9 11">
    <name type="scientific">Campylobacter porcelli</name>
    <dbReference type="NCBI Taxonomy" id="1660073"/>
    <lineage>
        <taxon>Bacteria</taxon>
        <taxon>Pseudomonadati</taxon>
        <taxon>Campylobacterota</taxon>
        <taxon>Epsilonproteobacteria</taxon>
        <taxon>Campylobacterales</taxon>
        <taxon>Campylobacteraceae</taxon>
        <taxon>Campylobacter</taxon>
    </lineage>
</organism>
<evidence type="ECO:0000313" key="9">
    <source>
        <dbReference type="EMBL" id="ARR00912.1"/>
    </source>
</evidence>
<keyword evidence="3 7" id="KW-0808">Transferase</keyword>
<dbReference type="REBASE" id="201767">
    <property type="entry name" value="M2.Csp6137ORF1106P"/>
</dbReference>
<dbReference type="EMBL" id="JAZBRD010000004">
    <property type="protein sequence ID" value="MEE3744394.1"/>
    <property type="molecule type" value="Genomic_DNA"/>
</dbReference>
<keyword evidence="5" id="KW-0680">Restriction system</keyword>
<dbReference type="Pfam" id="PF00145">
    <property type="entry name" value="DNA_methylase"/>
    <property type="match status" value="1"/>
</dbReference>
<dbReference type="RefSeq" id="WP_086297713.1">
    <property type="nucleotide sequence ID" value="NZ_CP018789.1"/>
</dbReference>
<dbReference type="EMBL" id="CP018789">
    <property type="protein sequence ID" value="ARR00912.1"/>
    <property type="molecule type" value="Genomic_DNA"/>
</dbReference>
<dbReference type="Gene3D" id="3.40.50.150">
    <property type="entry name" value="Vaccinia Virus protein VP39"/>
    <property type="match status" value="1"/>
</dbReference>
<dbReference type="Proteomes" id="UP001331664">
    <property type="component" value="Unassembled WGS sequence"/>
</dbReference>
<keyword evidence="4 7" id="KW-0949">S-adenosyl-L-methionine</keyword>
<evidence type="ECO:0000256" key="2">
    <source>
        <dbReference type="ARBA" id="ARBA00022603"/>
    </source>
</evidence>
<evidence type="ECO:0000256" key="1">
    <source>
        <dbReference type="ARBA" id="ARBA00011975"/>
    </source>
</evidence>
<keyword evidence="12" id="KW-1185">Reference proteome</keyword>
<evidence type="ECO:0000256" key="8">
    <source>
        <dbReference type="RuleBase" id="RU000416"/>
    </source>
</evidence>
<dbReference type="InterPro" id="IPR050390">
    <property type="entry name" value="C5-Methyltransferase"/>
</dbReference>
<evidence type="ECO:0000256" key="5">
    <source>
        <dbReference type="ARBA" id="ARBA00022747"/>
    </source>
</evidence>
<dbReference type="Gene3D" id="3.90.120.10">
    <property type="entry name" value="DNA Methylase, subunit A, domain 2"/>
    <property type="match status" value="1"/>
</dbReference>
<keyword evidence="2 7" id="KW-0489">Methyltransferase</keyword>
<dbReference type="PANTHER" id="PTHR10629">
    <property type="entry name" value="CYTOSINE-SPECIFIC METHYLTRANSFERASE"/>
    <property type="match status" value="1"/>
</dbReference>
<evidence type="ECO:0000256" key="6">
    <source>
        <dbReference type="ARBA" id="ARBA00047422"/>
    </source>
</evidence>
<protein>
    <recommendedName>
        <fullName evidence="1">DNA (cytosine-5-)-methyltransferase</fullName>
        <ecNumber evidence="1">2.1.1.37</ecNumber>
    </recommendedName>
</protein>
<dbReference type="PRINTS" id="PR00105">
    <property type="entry name" value="C5METTRFRASE"/>
</dbReference>
<dbReference type="GO" id="GO:0044027">
    <property type="term" value="P:negative regulation of gene expression via chromosomal CpG island methylation"/>
    <property type="evidence" value="ECO:0007669"/>
    <property type="project" value="TreeGrafter"/>
</dbReference>
<evidence type="ECO:0000256" key="4">
    <source>
        <dbReference type="ARBA" id="ARBA00022691"/>
    </source>
</evidence>
<dbReference type="STRING" id="1660073.CSUIS_1107"/>
<dbReference type="EC" id="2.1.1.37" evidence="1"/>
<evidence type="ECO:0000256" key="3">
    <source>
        <dbReference type="ARBA" id="ARBA00022679"/>
    </source>
</evidence>
<gene>
    <name evidence="9" type="ORF">CSUIS_1107</name>
    <name evidence="10" type="ORF">V2I23_03700</name>
</gene>
<dbReference type="GO" id="GO:0009307">
    <property type="term" value="P:DNA restriction-modification system"/>
    <property type="evidence" value="ECO:0007669"/>
    <property type="project" value="UniProtKB-KW"/>
</dbReference>
<evidence type="ECO:0000313" key="11">
    <source>
        <dbReference type="Proteomes" id="UP000194260"/>
    </source>
</evidence>
<evidence type="ECO:0000256" key="7">
    <source>
        <dbReference type="PROSITE-ProRule" id="PRU01016"/>
    </source>
</evidence>
<dbReference type="GO" id="GO:0003677">
    <property type="term" value="F:DNA binding"/>
    <property type="evidence" value="ECO:0007669"/>
    <property type="project" value="TreeGrafter"/>
</dbReference>
<dbReference type="GO" id="GO:0032259">
    <property type="term" value="P:methylation"/>
    <property type="evidence" value="ECO:0007669"/>
    <property type="project" value="UniProtKB-KW"/>
</dbReference>
<dbReference type="InterPro" id="IPR029063">
    <property type="entry name" value="SAM-dependent_MTases_sf"/>
</dbReference>
<dbReference type="GO" id="GO:0003886">
    <property type="term" value="F:DNA (cytosine-5-)-methyltransferase activity"/>
    <property type="evidence" value="ECO:0007669"/>
    <property type="project" value="UniProtKB-EC"/>
</dbReference>
<dbReference type="AlphaFoldDB" id="A0A1X9SXA8"/>
<dbReference type="KEGG" id="camy:CSUIS_1107"/>
<dbReference type="PROSITE" id="PS51679">
    <property type="entry name" value="SAM_MT_C5"/>
    <property type="match status" value="1"/>
</dbReference>
<evidence type="ECO:0000313" key="10">
    <source>
        <dbReference type="EMBL" id="MEE3744394.1"/>
    </source>
</evidence>
<reference evidence="9" key="2">
    <citation type="journal article" date="2017" name="Genome Biol. Evol.">
        <title>Comparative genomic analysis identifies a Campylobacter clade deficient in selenium metabolism.</title>
        <authorList>
            <person name="Miller W.G."/>
            <person name="Yee E."/>
            <person name="Lopes B.S."/>
            <person name="Chapman M.H."/>
            <person name="Huynh S."/>
            <person name="Bono J.L."/>
            <person name="Parker C.T."/>
            <person name="Strachan N.J.C."/>
            <person name="Forbes K.J."/>
        </authorList>
    </citation>
    <scope>NUCLEOTIDE SEQUENCE [LARGE SCALE GENOMIC DNA]</scope>
    <source>
        <strain evidence="9">RM6137</strain>
    </source>
</reference>